<proteinExistence type="predicted"/>
<comment type="caution">
    <text evidence="2">The sequence shown here is derived from an EMBL/GenBank/DDBJ whole genome shotgun (WGS) entry which is preliminary data.</text>
</comment>
<organism evidence="2 3">
    <name type="scientific">Dreissena polymorpha</name>
    <name type="common">Zebra mussel</name>
    <name type="synonym">Mytilus polymorpha</name>
    <dbReference type="NCBI Taxonomy" id="45954"/>
    <lineage>
        <taxon>Eukaryota</taxon>
        <taxon>Metazoa</taxon>
        <taxon>Spiralia</taxon>
        <taxon>Lophotrochozoa</taxon>
        <taxon>Mollusca</taxon>
        <taxon>Bivalvia</taxon>
        <taxon>Autobranchia</taxon>
        <taxon>Heteroconchia</taxon>
        <taxon>Euheterodonta</taxon>
        <taxon>Imparidentia</taxon>
        <taxon>Neoheterodontei</taxon>
        <taxon>Myida</taxon>
        <taxon>Dreissenoidea</taxon>
        <taxon>Dreissenidae</taxon>
        <taxon>Dreissena</taxon>
    </lineage>
</organism>
<dbReference type="AlphaFoldDB" id="A0A9D4MF07"/>
<dbReference type="EMBL" id="JAIWYP010000002">
    <property type="protein sequence ID" value="KAH3874464.1"/>
    <property type="molecule type" value="Genomic_DNA"/>
</dbReference>
<feature type="compositionally biased region" description="Polar residues" evidence="1">
    <location>
        <begin position="55"/>
        <end position="81"/>
    </location>
</feature>
<protein>
    <submittedName>
        <fullName evidence="2">Uncharacterized protein</fullName>
    </submittedName>
</protein>
<evidence type="ECO:0000313" key="2">
    <source>
        <dbReference type="EMBL" id="KAH3874464.1"/>
    </source>
</evidence>
<sequence>MQSNQVNAVKGTMKFHAVVGQGVSRIKVREVSCYCEECIAGDTCDAWGDDFTRPQGPTNTETSAVRTQNEQNNASQGQSNM</sequence>
<reference evidence="2" key="1">
    <citation type="journal article" date="2019" name="bioRxiv">
        <title>The Genome of the Zebra Mussel, Dreissena polymorpha: A Resource for Invasive Species Research.</title>
        <authorList>
            <person name="McCartney M.A."/>
            <person name="Auch B."/>
            <person name="Kono T."/>
            <person name="Mallez S."/>
            <person name="Zhang Y."/>
            <person name="Obille A."/>
            <person name="Becker A."/>
            <person name="Abrahante J.E."/>
            <person name="Garbe J."/>
            <person name="Badalamenti J.P."/>
            <person name="Herman A."/>
            <person name="Mangelson H."/>
            <person name="Liachko I."/>
            <person name="Sullivan S."/>
            <person name="Sone E.D."/>
            <person name="Koren S."/>
            <person name="Silverstein K.A.T."/>
            <person name="Beckman K.B."/>
            <person name="Gohl D.M."/>
        </authorList>
    </citation>
    <scope>NUCLEOTIDE SEQUENCE</scope>
    <source>
        <strain evidence="2">Duluth1</strain>
        <tissue evidence="2">Whole animal</tissue>
    </source>
</reference>
<reference evidence="2" key="2">
    <citation type="submission" date="2020-11" db="EMBL/GenBank/DDBJ databases">
        <authorList>
            <person name="McCartney M.A."/>
            <person name="Auch B."/>
            <person name="Kono T."/>
            <person name="Mallez S."/>
            <person name="Becker A."/>
            <person name="Gohl D.M."/>
            <person name="Silverstein K.A.T."/>
            <person name="Koren S."/>
            <person name="Bechman K.B."/>
            <person name="Herman A."/>
            <person name="Abrahante J.E."/>
            <person name="Garbe J."/>
        </authorList>
    </citation>
    <scope>NUCLEOTIDE SEQUENCE</scope>
    <source>
        <strain evidence="2">Duluth1</strain>
        <tissue evidence="2">Whole animal</tissue>
    </source>
</reference>
<evidence type="ECO:0000256" key="1">
    <source>
        <dbReference type="SAM" id="MobiDB-lite"/>
    </source>
</evidence>
<name>A0A9D4MF07_DREPO</name>
<dbReference type="Proteomes" id="UP000828390">
    <property type="component" value="Unassembled WGS sequence"/>
</dbReference>
<gene>
    <name evidence="2" type="ORF">DPMN_037708</name>
</gene>
<accession>A0A9D4MF07</accession>
<feature type="region of interest" description="Disordered" evidence="1">
    <location>
        <begin position="52"/>
        <end position="81"/>
    </location>
</feature>
<keyword evidence="3" id="KW-1185">Reference proteome</keyword>
<evidence type="ECO:0000313" key="3">
    <source>
        <dbReference type="Proteomes" id="UP000828390"/>
    </source>
</evidence>